<evidence type="ECO:0000313" key="8">
    <source>
        <dbReference type="Proteomes" id="UP000222542"/>
    </source>
</evidence>
<dbReference type="OMA" id="PVWKFHD"/>
<dbReference type="PROSITE" id="PS50863">
    <property type="entry name" value="B3"/>
    <property type="match status" value="5"/>
</dbReference>
<keyword evidence="3" id="KW-0238">DNA-binding</keyword>
<evidence type="ECO:0000256" key="4">
    <source>
        <dbReference type="ARBA" id="ARBA00023163"/>
    </source>
</evidence>
<proteinExistence type="predicted"/>
<organism evidence="7 8">
    <name type="scientific">Capsicum annuum</name>
    <name type="common">Capsicum pepper</name>
    <dbReference type="NCBI Taxonomy" id="4072"/>
    <lineage>
        <taxon>Eukaryota</taxon>
        <taxon>Viridiplantae</taxon>
        <taxon>Streptophyta</taxon>
        <taxon>Embryophyta</taxon>
        <taxon>Tracheophyta</taxon>
        <taxon>Spermatophyta</taxon>
        <taxon>Magnoliopsida</taxon>
        <taxon>eudicotyledons</taxon>
        <taxon>Gunneridae</taxon>
        <taxon>Pentapetalae</taxon>
        <taxon>asterids</taxon>
        <taxon>lamiids</taxon>
        <taxon>Solanales</taxon>
        <taxon>Solanaceae</taxon>
        <taxon>Solanoideae</taxon>
        <taxon>Capsiceae</taxon>
        <taxon>Capsicum</taxon>
    </lineage>
</organism>
<keyword evidence="8" id="KW-1185">Reference proteome</keyword>
<feature type="domain" description="TF-B3" evidence="6">
    <location>
        <begin position="509"/>
        <end position="603"/>
    </location>
</feature>
<dbReference type="GO" id="GO:0005634">
    <property type="term" value="C:nucleus"/>
    <property type="evidence" value="ECO:0007669"/>
    <property type="project" value="UniProtKB-SubCell"/>
</dbReference>
<dbReference type="PANTHER" id="PTHR31674:SF91">
    <property type="entry name" value="B3 DOMAIN-CONTAINING PROTEIN REM10-LIKE ISOFORM X1"/>
    <property type="match status" value="1"/>
</dbReference>
<dbReference type="Pfam" id="PF02362">
    <property type="entry name" value="B3"/>
    <property type="match status" value="5"/>
</dbReference>
<gene>
    <name evidence="7" type="ORF">T459_03693</name>
</gene>
<protein>
    <recommendedName>
        <fullName evidence="6">TF-B3 domain-containing protein</fullName>
    </recommendedName>
</protein>
<dbReference type="InterPro" id="IPR015300">
    <property type="entry name" value="DNA-bd_pseudobarrel_sf"/>
</dbReference>
<reference evidence="7 8" key="2">
    <citation type="journal article" date="2017" name="Genome Biol.">
        <title>New reference genome sequences of hot pepper reveal the massive evolution of plant disease-resistance genes by retroduplication.</title>
        <authorList>
            <person name="Kim S."/>
            <person name="Park J."/>
            <person name="Yeom S.I."/>
            <person name="Kim Y.M."/>
            <person name="Seo E."/>
            <person name="Kim K.T."/>
            <person name="Kim M.S."/>
            <person name="Lee J.M."/>
            <person name="Cheong K."/>
            <person name="Shin H.S."/>
            <person name="Kim S.B."/>
            <person name="Han K."/>
            <person name="Lee J."/>
            <person name="Park M."/>
            <person name="Lee H.A."/>
            <person name="Lee H.Y."/>
            <person name="Lee Y."/>
            <person name="Oh S."/>
            <person name="Lee J.H."/>
            <person name="Choi E."/>
            <person name="Choi E."/>
            <person name="Lee S.E."/>
            <person name="Jeon J."/>
            <person name="Kim H."/>
            <person name="Choi G."/>
            <person name="Song H."/>
            <person name="Lee J."/>
            <person name="Lee S.C."/>
            <person name="Kwon J.K."/>
            <person name="Lee H.Y."/>
            <person name="Koo N."/>
            <person name="Hong Y."/>
            <person name="Kim R.W."/>
            <person name="Kang W.H."/>
            <person name="Huh J.H."/>
            <person name="Kang B.C."/>
            <person name="Yang T.J."/>
            <person name="Lee Y.H."/>
            <person name="Bennetzen J.L."/>
            <person name="Choi D."/>
        </authorList>
    </citation>
    <scope>NUCLEOTIDE SEQUENCE [LARGE SCALE GENOMIC DNA]</scope>
    <source>
        <strain evidence="8">cv. CM334</strain>
    </source>
</reference>
<sequence>MKVPPVKPHFFKPVLPGFKHGLKIPVGFLKHLEGPGEKERAAVLKRDGKKCLVKLNGQKLEEGWEQFAEEHDLQLGDLLVFRHDGNMEFDVSIFNLSHYDREYAEYLLEEEEGHTIEATSKIFESKEAATHNPIGRSQFICTIKQYSLRNGYLRIPNKFAKANGLINKDCGLIIRDERQRSWNLRIYTSCSQVYMGGRWGEFRAANDIKAGDQIMFEVVSNGEQPVWKFHEYFQQEEKEAHTFEETSQKFELKEAAPHNPFGESQFVCTVKQYYLTNGYLRIPSKFAKENGLTNKECGLIIRDERQRSWNLRMYTSCHHVCIGGRWRKFCVANDIKVGDQIMFEVVTSGVQPVWKFHDITNPCSVEEISKNSEFKEAASHNPIGQSHFECTIKSYCISKGYLRLPRQFAVANGLINKKCDLIIRDERQRTWNLRLATHNTIVHILGGWKEFCIANGIKEGHYMMFEVVANGEKPVWKFHDKPNPSIESSRKAFPHVEEAAAHKPSGHSRFVCTIKPYCLTYGYLCLPKEIALRNGLISKKCDLIIRDECQRSWNLILRPFGTSVCIRGGWDEFRDAYCLKEGDHIMFEVVTDGETPIWKFHGKVSDEIVRSIIEE</sequence>
<dbReference type="EMBL" id="AYRZ02000001">
    <property type="protein sequence ID" value="PHT95811.1"/>
    <property type="molecule type" value="Genomic_DNA"/>
</dbReference>
<dbReference type="SMART" id="SM01019">
    <property type="entry name" value="B3"/>
    <property type="match status" value="5"/>
</dbReference>
<feature type="domain" description="TF-B3" evidence="6">
    <location>
        <begin position="138"/>
        <end position="232"/>
    </location>
</feature>
<feature type="domain" description="TF-B3" evidence="6">
    <location>
        <begin position="265"/>
        <end position="359"/>
    </location>
</feature>
<dbReference type="PANTHER" id="PTHR31674">
    <property type="entry name" value="B3 DOMAIN-CONTAINING PROTEIN REM-LIKE 3-RELATED"/>
    <property type="match status" value="1"/>
</dbReference>
<accession>A0A2G3ANJ4</accession>
<comment type="caution">
    <text evidence="7">The sequence shown here is derived from an EMBL/GenBank/DDBJ whole genome shotgun (WGS) entry which is preliminary data.</text>
</comment>
<evidence type="ECO:0000256" key="5">
    <source>
        <dbReference type="ARBA" id="ARBA00023242"/>
    </source>
</evidence>
<evidence type="ECO:0000313" key="7">
    <source>
        <dbReference type="EMBL" id="PHT95811.1"/>
    </source>
</evidence>
<keyword evidence="4" id="KW-0804">Transcription</keyword>
<comment type="subcellular location">
    <subcellularLocation>
        <location evidence="1">Nucleus</location>
    </subcellularLocation>
</comment>
<dbReference type="InterPro" id="IPR039218">
    <property type="entry name" value="REM_fam"/>
</dbReference>
<dbReference type="SUPFAM" id="SSF101936">
    <property type="entry name" value="DNA-binding pseudobarrel domain"/>
    <property type="match status" value="5"/>
</dbReference>
<dbReference type="Proteomes" id="UP000222542">
    <property type="component" value="Unassembled WGS sequence"/>
</dbReference>
<dbReference type="CDD" id="cd10017">
    <property type="entry name" value="B3_DNA"/>
    <property type="match status" value="5"/>
</dbReference>
<evidence type="ECO:0000256" key="2">
    <source>
        <dbReference type="ARBA" id="ARBA00023015"/>
    </source>
</evidence>
<keyword evidence="2" id="KW-0805">Transcription regulation</keyword>
<dbReference type="OrthoDB" id="1109907at2759"/>
<dbReference type="GO" id="GO:0003677">
    <property type="term" value="F:DNA binding"/>
    <property type="evidence" value="ECO:0007669"/>
    <property type="project" value="UniProtKB-KW"/>
</dbReference>
<dbReference type="STRING" id="4072.A0A2G3ANJ4"/>
<feature type="domain" description="TF-B3" evidence="6">
    <location>
        <begin position="387"/>
        <end position="481"/>
    </location>
</feature>
<reference evidence="7 8" key="1">
    <citation type="journal article" date="2014" name="Nat. Genet.">
        <title>Genome sequence of the hot pepper provides insights into the evolution of pungency in Capsicum species.</title>
        <authorList>
            <person name="Kim S."/>
            <person name="Park M."/>
            <person name="Yeom S.I."/>
            <person name="Kim Y.M."/>
            <person name="Lee J.M."/>
            <person name="Lee H.A."/>
            <person name="Seo E."/>
            <person name="Choi J."/>
            <person name="Cheong K."/>
            <person name="Kim K.T."/>
            <person name="Jung K."/>
            <person name="Lee G.W."/>
            <person name="Oh S.K."/>
            <person name="Bae C."/>
            <person name="Kim S.B."/>
            <person name="Lee H.Y."/>
            <person name="Kim S.Y."/>
            <person name="Kim M.S."/>
            <person name="Kang B.C."/>
            <person name="Jo Y.D."/>
            <person name="Yang H.B."/>
            <person name="Jeong H.J."/>
            <person name="Kang W.H."/>
            <person name="Kwon J.K."/>
            <person name="Shin C."/>
            <person name="Lim J.Y."/>
            <person name="Park J.H."/>
            <person name="Huh J.H."/>
            <person name="Kim J.S."/>
            <person name="Kim B.D."/>
            <person name="Cohen O."/>
            <person name="Paran I."/>
            <person name="Suh M.C."/>
            <person name="Lee S.B."/>
            <person name="Kim Y.K."/>
            <person name="Shin Y."/>
            <person name="Noh S.J."/>
            <person name="Park J."/>
            <person name="Seo Y.S."/>
            <person name="Kwon S.Y."/>
            <person name="Kim H.A."/>
            <person name="Park J.M."/>
            <person name="Kim H.J."/>
            <person name="Choi S.B."/>
            <person name="Bosland P.W."/>
            <person name="Reeves G."/>
            <person name="Jo S.H."/>
            <person name="Lee B.W."/>
            <person name="Cho H.T."/>
            <person name="Choi H.S."/>
            <person name="Lee M.S."/>
            <person name="Yu Y."/>
            <person name="Do Choi Y."/>
            <person name="Park B.S."/>
            <person name="van Deynze A."/>
            <person name="Ashrafi H."/>
            <person name="Hill T."/>
            <person name="Kim W.T."/>
            <person name="Pai H.S."/>
            <person name="Ahn H.K."/>
            <person name="Yeam I."/>
            <person name="Giovannoni J.J."/>
            <person name="Rose J.K."/>
            <person name="Sorensen I."/>
            <person name="Lee S.J."/>
            <person name="Kim R.W."/>
            <person name="Choi I.Y."/>
            <person name="Choi B.S."/>
            <person name="Lim J.S."/>
            <person name="Lee Y.H."/>
            <person name="Choi D."/>
        </authorList>
    </citation>
    <scope>NUCLEOTIDE SEQUENCE [LARGE SCALE GENOMIC DNA]</scope>
    <source>
        <strain evidence="8">cv. CM334</strain>
    </source>
</reference>
<evidence type="ECO:0000259" key="6">
    <source>
        <dbReference type="PROSITE" id="PS50863"/>
    </source>
</evidence>
<feature type="domain" description="TF-B3" evidence="6">
    <location>
        <begin position="7"/>
        <end position="97"/>
    </location>
</feature>
<dbReference type="Gramene" id="PHT95811">
    <property type="protein sequence ID" value="PHT95811"/>
    <property type="gene ID" value="T459_03693"/>
</dbReference>
<keyword evidence="5" id="KW-0539">Nucleus</keyword>
<dbReference type="Gene3D" id="2.40.330.10">
    <property type="entry name" value="DNA-binding pseudobarrel domain"/>
    <property type="match status" value="5"/>
</dbReference>
<evidence type="ECO:0000256" key="3">
    <source>
        <dbReference type="ARBA" id="ARBA00023125"/>
    </source>
</evidence>
<evidence type="ECO:0000256" key="1">
    <source>
        <dbReference type="ARBA" id="ARBA00004123"/>
    </source>
</evidence>
<dbReference type="InterPro" id="IPR003340">
    <property type="entry name" value="B3_DNA-bd"/>
</dbReference>
<name>A0A2G3ANJ4_CAPAN</name>
<dbReference type="AlphaFoldDB" id="A0A2G3ANJ4"/>